<dbReference type="InterPro" id="IPR029044">
    <property type="entry name" value="Nucleotide-diphossugar_trans"/>
</dbReference>
<dbReference type="OrthoDB" id="9806837at2"/>
<reference evidence="3 4" key="1">
    <citation type="submission" date="2015-09" db="EMBL/GenBank/DDBJ databases">
        <authorList>
            <consortium name="Pathogen Informatics"/>
        </authorList>
    </citation>
    <scope>NUCLEOTIDE SEQUENCE [LARGE SCALE GENOMIC DNA]</scope>
    <source>
        <strain evidence="3 4">2789STDY5834876</strain>
    </source>
</reference>
<dbReference type="STRING" id="39482.ERS852491_02246"/>
<dbReference type="InterPro" id="IPR034683">
    <property type="entry name" value="IspD/TarI"/>
</dbReference>
<evidence type="ECO:0000256" key="1">
    <source>
        <dbReference type="ARBA" id="ARBA00022679"/>
    </source>
</evidence>
<dbReference type="GO" id="GO:0005829">
    <property type="term" value="C:cytosol"/>
    <property type="evidence" value="ECO:0007669"/>
    <property type="project" value="TreeGrafter"/>
</dbReference>
<dbReference type="Pfam" id="PF01128">
    <property type="entry name" value="IspD"/>
    <property type="match status" value="1"/>
</dbReference>
<dbReference type="Proteomes" id="UP000095544">
    <property type="component" value="Unassembled WGS sequence"/>
</dbReference>
<dbReference type="EC" id="2.7.7.60" evidence="3"/>
<dbReference type="PANTHER" id="PTHR43015">
    <property type="entry name" value="D-RIBITOL-5-PHOSPHATE CYTIDYLYLTRANSFERASE"/>
    <property type="match status" value="1"/>
</dbReference>
<proteinExistence type="predicted"/>
<dbReference type="GO" id="GO:0050518">
    <property type="term" value="F:2-C-methyl-D-erythritol 4-phosphate cytidylyltransferase activity"/>
    <property type="evidence" value="ECO:0007669"/>
    <property type="project" value="UniProtKB-EC"/>
</dbReference>
<evidence type="ECO:0000256" key="2">
    <source>
        <dbReference type="ARBA" id="ARBA00022695"/>
    </source>
</evidence>
<evidence type="ECO:0000313" key="3">
    <source>
        <dbReference type="EMBL" id="CUO45225.1"/>
    </source>
</evidence>
<organism evidence="3 4">
    <name type="scientific">Faecalicatena contorta</name>
    <dbReference type="NCBI Taxonomy" id="39482"/>
    <lineage>
        <taxon>Bacteria</taxon>
        <taxon>Bacillati</taxon>
        <taxon>Bacillota</taxon>
        <taxon>Clostridia</taxon>
        <taxon>Lachnospirales</taxon>
        <taxon>Lachnospiraceae</taxon>
        <taxon>Faecalicatena</taxon>
    </lineage>
</organism>
<dbReference type="PANTHER" id="PTHR43015:SF1">
    <property type="entry name" value="D-RIBITOL-5-PHOSPHATE CYTIDYLYLTRANSFERASE"/>
    <property type="match status" value="1"/>
</dbReference>
<protein>
    <submittedName>
        <fullName evidence="3">2-C-methyl-D-erythritol 4-phosphate cytidylyltransferase</fullName>
        <ecNumber evidence="3">2.7.7.60</ecNumber>
    </submittedName>
</protein>
<evidence type="ECO:0000313" key="4">
    <source>
        <dbReference type="Proteomes" id="UP000095544"/>
    </source>
</evidence>
<dbReference type="EMBL" id="CYZU01000019">
    <property type="protein sequence ID" value="CUO45225.1"/>
    <property type="molecule type" value="Genomic_DNA"/>
</dbReference>
<dbReference type="RefSeq" id="WP_055153115.1">
    <property type="nucleotide sequence ID" value="NZ_CYZU01000019.1"/>
</dbReference>
<keyword evidence="1 3" id="KW-0808">Transferase</keyword>
<dbReference type="AlphaFoldDB" id="A0A174FAN7"/>
<dbReference type="SUPFAM" id="SSF53448">
    <property type="entry name" value="Nucleotide-diphospho-sugar transferases"/>
    <property type="match status" value="1"/>
</dbReference>
<name>A0A174FAN7_9FIRM</name>
<dbReference type="Gene3D" id="3.90.550.10">
    <property type="entry name" value="Spore Coat Polysaccharide Biosynthesis Protein SpsA, Chain A"/>
    <property type="match status" value="1"/>
</dbReference>
<keyword evidence="2 3" id="KW-0548">Nucleotidyltransferase</keyword>
<gene>
    <name evidence="3" type="primary">ispD_1</name>
    <name evidence="3" type="ORF">ERS852491_02246</name>
</gene>
<accession>A0A174FAN7</accession>
<sequence length="202" mass="22992">MKYSAILLAAGKGTRYKGTKQDVLFHAKPLWRYAYEAGMKVVGENNIVAVGKDIPGGTTRTGSVLKGLEAIPSDTNRVIILEAARPMVTERQIRQLLDDCHPSVSFVRPLVNTVIFRDGTYINREELYDLLTPQAFDFRLLLEAYRSGKFNDITDETRAMYEYYGIKPHFIETKSNLFKVTYPGDLDVIESIYQRINKEMGK</sequence>